<dbReference type="SUPFAM" id="SSF52317">
    <property type="entry name" value="Class I glutamine amidotransferase-like"/>
    <property type="match status" value="1"/>
</dbReference>
<dbReference type="PANTHER" id="PTHR42695:SF5">
    <property type="entry name" value="GLUTAMINE AMIDOTRANSFERASE YLR126C-RELATED"/>
    <property type="match status" value="1"/>
</dbReference>
<dbReference type="InterPro" id="IPR017926">
    <property type="entry name" value="GATASE"/>
</dbReference>
<dbReference type="PANTHER" id="PTHR42695">
    <property type="entry name" value="GLUTAMINE AMIDOTRANSFERASE YLR126C-RELATED"/>
    <property type="match status" value="1"/>
</dbReference>
<feature type="domain" description="Glutamine amidotransferase" evidence="1">
    <location>
        <begin position="58"/>
        <end position="233"/>
    </location>
</feature>
<gene>
    <name evidence="2" type="ORF">D9756_007019</name>
</gene>
<comment type="caution">
    <text evidence="2">The sequence shown here is derived from an EMBL/GenBank/DDBJ whole genome shotgun (WGS) entry which is preliminary data.</text>
</comment>
<dbReference type="EMBL" id="JAACJO010000009">
    <property type="protein sequence ID" value="KAF5354170.1"/>
    <property type="molecule type" value="Genomic_DNA"/>
</dbReference>
<keyword evidence="3" id="KW-1185">Reference proteome</keyword>
<dbReference type="InterPro" id="IPR044992">
    <property type="entry name" value="ChyE-like"/>
</dbReference>
<evidence type="ECO:0000259" key="1">
    <source>
        <dbReference type="Pfam" id="PF00117"/>
    </source>
</evidence>
<accession>A0A8H5D5Y0</accession>
<dbReference type="AlphaFoldDB" id="A0A8H5D5Y0"/>
<evidence type="ECO:0000313" key="3">
    <source>
        <dbReference type="Proteomes" id="UP000559027"/>
    </source>
</evidence>
<name>A0A8H5D5Y0_9AGAR</name>
<dbReference type="OrthoDB" id="92161at2759"/>
<dbReference type="Pfam" id="PF00117">
    <property type="entry name" value="GATase"/>
    <property type="match status" value="1"/>
</dbReference>
<dbReference type="GO" id="GO:0005634">
    <property type="term" value="C:nucleus"/>
    <property type="evidence" value="ECO:0007669"/>
    <property type="project" value="TreeGrafter"/>
</dbReference>
<reference evidence="2 3" key="1">
    <citation type="journal article" date="2020" name="ISME J.">
        <title>Uncovering the hidden diversity of litter-decomposition mechanisms in mushroom-forming fungi.</title>
        <authorList>
            <person name="Floudas D."/>
            <person name="Bentzer J."/>
            <person name="Ahren D."/>
            <person name="Johansson T."/>
            <person name="Persson P."/>
            <person name="Tunlid A."/>
        </authorList>
    </citation>
    <scope>NUCLEOTIDE SEQUENCE [LARGE SCALE GENOMIC DNA]</scope>
    <source>
        <strain evidence="2 3">CBS 146.42</strain>
    </source>
</reference>
<dbReference type="GO" id="GO:0005829">
    <property type="term" value="C:cytosol"/>
    <property type="evidence" value="ECO:0007669"/>
    <property type="project" value="TreeGrafter"/>
</dbReference>
<evidence type="ECO:0000313" key="2">
    <source>
        <dbReference type="EMBL" id="KAF5354170.1"/>
    </source>
</evidence>
<dbReference type="InterPro" id="IPR029062">
    <property type="entry name" value="Class_I_gatase-like"/>
</dbReference>
<proteinExistence type="predicted"/>
<dbReference type="PROSITE" id="PS51273">
    <property type="entry name" value="GATASE_TYPE_1"/>
    <property type="match status" value="1"/>
</dbReference>
<sequence>MPRLASPLRTIRVALLICGELPQTLVASHGDFHAIYQRWLKNSLPRYPGTRLVMHGYDVARMKYPKESQLSKYDAVMLTGSPSDAWADEPWVNRLVSFVRHVGDEHPHVKIYGICFGHQIVNRALGGTAQRNTKGWELGRTTVHTTDVGKMLFGVDKLELQQIHQDHVPISSFPSSLSSNGVYPLGYTDNTDNHGLVKFHSQSPNFTNYSNRHSSHLARQIHVMTVQGHPEFNDTLVADITKELHDVDLNVIDLRKQCSSEVEDPSHDTSRIDGNEVLEASKRDDGIDVVGRAFWRLFGVEEFRKFVVLVSDWLEDGGNNNAPRHQTYCQRAMIDDRSILRRSWGRDHEVRV</sequence>
<dbReference type="Gene3D" id="3.40.50.880">
    <property type="match status" value="1"/>
</dbReference>
<protein>
    <recommendedName>
        <fullName evidence="1">Glutamine amidotransferase domain-containing protein</fullName>
    </recommendedName>
</protein>
<dbReference type="Proteomes" id="UP000559027">
    <property type="component" value="Unassembled WGS sequence"/>
</dbReference>
<organism evidence="2 3">
    <name type="scientific">Leucocoprinus leucothites</name>
    <dbReference type="NCBI Taxonomy" id="201217"/>
    <lineage>
        <taxon>Eukaryota</taxon>
        <taxon>Fungi</taxon>
        <taxon>Dikarya</taxon>
        <taxon>Basidiomycota</taxon>
        <taxon>Agaricomycotina</taxon>
        <taxon>Agaricomycetes</taxon>
        <taxon>Agaricomycetidae</taxon>
        <taxon>Agaricales</taxon>
        <taxon>Agaricineae</taxon>
        <taxon>Agaricaceae</taxon>
        <taxon>Leucocoprinus</taxon>
    </lineage>
</organism>